<dbReference type="NCBIfam" id="TIGR01484">
    <property type="entry name" value="HAD-SF-IIB"/>
    <property type="match status" value="1"/>
</dbReference>
<name>A0A1G2QT18_9BACT</name>
<dbReference type="Pfam" id="PF08282">
    <property type="entry name" value="Hydrolase_3"/>
    <property type="match status" value="1"/>
</dbReference>
<dbReference type="Proteomes" id="UP000178170">
    <property type="component" value="Unassembled WGS sequence"/>
</dbReference>
<dbReference type="InterPro" id="IPR036412">
    <property type="entry name" value="HAD-like_sf"/>
</dbReference>
<protein>
    <recommendedName>
        <fullName evidence="3">Sucrose phosphatase-like domain-containing protein</fullName>
    </recommendedName>
</protein>
<evidence type="ECO:0008006" key="3">
    <source>
        <dbReference type="Google" id="ProtNLM"/>
    </source>
</evidence>
<dbReference type="SUPFAM" id="SSF56784">
    <property type="entry name" value="HAD-like"/>
    <property type="match status" value="1"/>
</dbReference>
<dbReference type="Gene3D" id="3.90.1070.10">
    <property type="match status" value="1"/>
</dbReference>
<dbReference type="InterPro" id="IPR023214">
    <property type="entry name" value="HAD_sf"/>
</dbReference>
<sequence length="264" mass="29391">MVILSTDPSIRYILVDLDGTTFPTEGPLPEGFHENLSTFSGLIERANRGEFPKIGFCTGRELNYVEGATRTLTLPDGWSVLENGLFIYNLATGVRINHPLLTPEAKTVFQNIRDRIWVVTYRFPDLEAYLKKEVHIALERRNRWINLAEYVAPIQEMFIEFKKQMDVVCSGHAIDLLVNGINKGSGLQELCDWSGVSPKEVLIIGDSPNDFPAMDLAGSIGCPSNADEKCKEFVRNKGGHVSLLPYVVGVVDIIKHYLPNAGQA</sequence>
<dbReference type="GO" id="GO:0000287">
    <property type="term" value="F:magnesium ion binding"/>
    <property type="evidence" value="ECO:0007669"/>
    <property type="project" value="TreeGrafter"/>
</dbReference>
<dbReference type="AlphaFoldDB" id="A0A1G2QT18"/>
<dbReference type="Gene3D" id="3.40.50.1000">
    <property type="entry name" value="HAD superfamily/HAD-like"/>
    <property type="match status" value="1"/>
</dbReference>
<dbReference type="GO" id="GO:0016791">
    <property type="term" value="F:phosphatase activity"/>
    <property type="evidence" value="ECO:0007669"/>
    <property type="project" value="TreeGrafter"/>
</dbReference>
<proteinExistence type="predicted"/>
<gene>
    <name evidence="1" type="ORF">A2843_02945</name>
</gene>
<dbReference type="EMBL" id="MHTS01000027">
    <property type="protein sequence ID" value="OHA63755.1"/>
    <property type="molecule type" value="Genomic_DNA"/>
</dbReference>
<comment type="caution">
    <text evidence="1">The sequence shown here is derived from an EMBL/GenBank/DDBJ whole genome shotgun (WGS) entry which is preliminary data.</text>
</comment>
<dbReference type="PANTHER" id="PTHR10000:SF8">
    <property type="entry name" value="HAD SUPERFAMILY HYDROLASE-LIKE, TYPE 3"/>
    <property type="match status" value="1"/>
</dbReference>
<organism evidence="1 2">
    <name type="scientific">Candidatus Wildermuthbacteria bacterium RIFCSPHIGHO2_01_FULL_48_27b</name>
    <dbReference type="NCBI Taxonomy" id="1802447"/>
    <lineage>
        <taxon>Bacteria</taxon>
        <taxon>Candidatus Wildermuthiibacteriota</taxon>
    </lineage>
</organism>
<accession>A0A1G2QT18</accession>
<dbReference type="InterPro" id="IPR006379">
    <property type="entry name" value="HAD-SF_hydro_IIB"/>
</dbReference>
<dbReference type="PANTHER" id="PTHR10000">
    <property type="entry name" value="PHOSPHOSERINE PHOSPHATASE"/>
    <property type="match status" value="1"/>
</dbReference>
<evidence type="ECO:0000313" key="2">
    <source>
        <dbReference type="Proteomes" id="UP000178170"/>
    </source>
</evidence>
<reference evidence="1 2" key="1">
    <citation type="journal article" date="2016" name="Nat. Commun.">
        <title>Thousands of microbial genomes shed light on interconnected biogeochemical processes in an aquifer system.</title>
        <authorList>
            <person name="Anantharaman K."/>
            <person name="Brown C.T."/>
            <person name="Hug L.A."/>
            <person name="Sharon I."/>
            <person name="Castelle C.J."/>
            <person name="Probst A.J."/>
            <person name="Thomas B.C."/>
            <person name="Singh A."/>
            <person name="Wilkins M.J."/>
            <person name="Karaoz U."/>
            <person name="Brodie E.L."/>
            <person name="Williams K.H."/>
            <person name="Hubbard S.S."/>
            <person name="Banfield J.F."/>
        </authorList>
    </citation>
    <scope>NUCLEOTIDE SEQUENCE [LARGE SCALE GENOMIC DNA]</scope>
</reference>
<dbReference type="GO" id="GO:0005829">
    <property type="term" value="C:cytosol"/>
    <property type="evidence" value="ECO:0007669"/>
    <property type="project" value="TreeGrafter"/>
</dbReference>
<evidence type="ECO:0000313" key="1">
    <source>
        <dbReference type="EMBL" id="OHA63755.1"/>
    </source>
</evidence>